<proteinExistence type="predicted"/>
<feature type="transmembrane region" description="Helical" evidence="2">
    <location>
        <begin position="172"/>
        <end position="189"/>
    </location>
</feature>
<dbReference type="InterPro" id="IPR002656">
    <property type="entry name" value="Acyl_transf_3_dom"/>
</dbReference>
<feature type="region of interest" description="Disordered" evidence="1">
    <location>
        <begin position="354"/>
        <end position="385"/>
    </location>
</feature>
<keyword evidence="2" id="KW-0812">Transmembrane</keyword>
<feature type="transmembrane region" description="Helical" evidence="2">
    <location>
        <begin position="12"/>
        <end position="33"/>
    </location>
</feature>
<feature type="transmembrane region" description="Helical" evidence="2">
    <location>
        <begin position="326"/>
        <end position="344"/>
    </location>
</feature>
<protein>
    <submittedName>
        <fullName evidence="4">Acyltransferase</fullName>
    </submittedName>
</protein>
<accession>A0A934R4R0</accession>
<feature type="transmembrane region" description="Helical" evidence="2">
    <location>
        <begin position="82"/>
        <end position="104"/>
    </location>
</feature>
<comment type="caution">
    <text evidence="4">The sequence shown here is derived from an EMBL/GenBank/DDBJ whole genome shotgun (WGS) entry which is preliminary data.</text>
</comment>
<sequence length="385" mass="43591">MSSIPPQNTSPRFYIPSLDGIRGIAILLVFFSHAGLDRIIPGGLGVTIFFFLSGYLITTLLRRELEGTGHIDFKQFYIRRMLRIWPAFYFVLIAGAALTVFGFLPGVIQPTPLLSQILHFGNYYAIFHGNAGTSIGTGIYWSLAVEEHFYLVFPFVYYLVVKVGVKARGQMLILMFMCVAFLAWRYVLVVEMDMDDHRSYYASDTRVDSILYGSMLAILGNPVMDRVRFSDRVWKLFLVPASLALIAFTLLYRSPDFRETVRYSLQGIALYPLFTAAIRHPDWLPFRILNTRVVRFFGWISYPLYLVHFTVLRAFLTSSFHPVVEGALSFVVSIILAYAIYRLIEQPIAKLRKKHSHPGPSQPSGRPEVILAGPAVPRLGSDPAS</sequence>
<feature type="transmembrane region" description="Helical" evidence="2">
    <location>
        <begin position="299"/>
        <end position="320"/>
    </location>
</feature>
<dbReference type="Proteomes" id="UP000600139">
    <property type="component" value="Unassembled WGS sequence"/>
</dbReference>
<keyword evidence="5" id="KW-1185">Reference proteome</keyword>
<evidence type="ECO:0000256" key="2">
    <source>
        <dbReference type="SAM" id="Phobius"/>
    </source>
</evidence>
<evidence type="ECO:0000256" key="1">
    <source>
        <dbReference type="SAM" id="MobiDB-lite"/>
    </source>
</evidence>
<keyword evidence="4" id="KW-0012">Acyltransferase</keyword>
<feature type="domain" description="Acyltransferase 3" evidence="3">
    <location>
        <begin position="16"/>
        <end position="342"/>
    </location>
</feature>
<dbReference type="RefSeq" id="WP_200350119.1">
    <property type="nucleotide sequence ID" value="NZ_BAABHZ010000005.1"/>
</dbReference>
<dbReference type="EMBL" id="JAENIK010000005">
    <property type="protein sequence ID" value="MBK1815149.1"/>
    <property type="molecule type" value="Genomic_DNA"/>
</dbReference>
<dbReference type="GO" id="GO:0016020">
    <property type="term" value="C:membrane"/>
    <property type="evidence" value="ECO:0007669"/>
    <property type="project" value="TreeGrafter"/>
</dbReference>
<dbReference type="PANTHER" id="PTHR23028">
    <property type="entry name" value="ACETYLTRANSFERASE"/>
    <property type="match status" value="1"/>
</dbReference>
<dbReference type="GO" id="GO:0016747">
    <property type="term" value="F:acyltransferase activity, transferring groups other than amino-acyl groups"/>
    <property type="evidence" value="ECO:0007669"/>
    <property type="project" value="InterPro"/>
</dbReference>
<dbReference type="InterPro" id="IPR050879">
    <property type="entry name" value="Acyltransferase_3"/>
</dbReference>
<organism evidence="4 5">
    <name type="scientific">Luteolibacter yonseiensis</name>
    <dbReference type="NCBI Taxonomy" id="1144680"/>
    <lineage>
        <taxon>Bacteria</taxon>
        <taxon>Pseudomonadati</taxon>
        <taxon>Verrucomicrobiota</taxon>
        <taxon>Verrucomicrobiia</taxon>
        <taxon>Verrucomicrobiales</taxon>
        <taxon>Verrucomicrobiaceae</taxon>
        <taxon>Luteolibacter</taxon>
    </lineage>
</organism>
<evidence type="ECO:0000313" key="5">
    <source>
        <dbReference type="Proteomes" id="UP000600139"/>
    </source>
</evidence>
<feature type="transmembrane region" description="Helical" evidence="2">
    <location>
        <begin position="139"/>
        <end position="160"/>
    </location>
</feature>
<keyword evidence="2" id="KW-0472">Membrane</keyword>
<feature type="transmembrane region" description="Helical" evidence="2">
    <location>
        <begin position="236"/>
        <end position="254"/>
    </location>
</feature>
<gene>
    <name evidence="4" type="ORF">JIN84_05970</name>
</gene>
<evidence type="ECO:0000259" key="3">
    <source>
        <dbReference type="Pfam" id="PF01757"/>
    </source>
</evidence>
<name>A0A934R4R0_9BACT</name>
<dbReference type="AlphaFoldDB" id="A0A934R4R0"/>
<reference evidence="4" key="1">
    <citation type="submission" date="2021-01" db="EMBL/GenBank/DDBJ databases">
        <title>Modified the classification status of verrucomicrobia.</title>
        <authorList>
            <person name="Feng X."/>
        </authorList>
    </citation>
    <scope>NUCLEOTIDE SEQUENCE</scope>
    <source>
        <strain evidence="4">JCM 18052</strain>
    </source>
</reference>
<evidence type="ECO:0000313" key="4">
    <source>
        <dbReference type="EMBL" id="MBK1815149.1"/>
    </source>
</evidence>
<keyword evidence="2" id="KW-1133">Transmembrane helix</keyword>
<dbReference type="Pfam" id="PF01757">
    <property type="entry name" value="Acyl_transf_3"/>
    <property type="match status" value="1"/>
</dbReference>
<dbReference type="PANTHER" id="PTHR23028:SF53">
    <property type="entry name" value="ACYL_TRANSF_3 DOMAIN-CONTAINING PROTEIN"/>
    <property type="match status" value="1"/>
</dbReference>
<keyword evidence="4" id="KW-0808">Transferase</keyword>
<dbReference type="GO" id="GO:0009103">
    <property type="term" value="P:lipopolysaccharide biosynthetic process"/>
    <property type="evidence" value="ECO:0007669"/>
    <property type="project" value="TreeGrafter"/>
</dbReference>
<feature type="transmembrane region" description="Helical" evidence="2">
    <location>
        <begin position="39"/>
        <end position="61"/>
    </location>
</feature>